<feature type="region of interest" description="Disordered" evidence="1">
    <location>
        <begin position="234"/>
        <end position="263"/>
    </location>
</feature>
<reference evidence="2" key="1">
    <citation type="submission" date="2016-04" db="EMBL/GenBank/DDBJ databases">
        <authorList>
            <person name="Evans L.H."/>
            <person name="Alamgir A."/>
            <person name="Owens N."/>
            <person name="Weber N.D."/>
            <person name="Virtaneva K."/>
            <person name="Barbian K."/>
            <person name="Babar A."/>
            <person name="Rosenke K."/>
        </authorList>
    </citation>
    <scope>NUCLEOTIDE SEQUENCE</scope>
    <source>
        <strain evidence="2">86-2</strain>
    </source>
</reference>
<feature type="compositionally biased region" description="Basic and acidic residues" evidence="1">
    <location>
        <begin position="21"/>
        <end position="32"/>
    </location>
</feature>
<organism evidence="2">
    <name type="scientific">uncultured Dysgonomonas sp</name>
    <dbReference type="NCBI Taxonomy" id="206096"/>
    <lineage>
        <taxon>Bacteria</taxon>
        <taxon>Pseudomonadati</taxon>
        <taxon>Bacteroidota</taxon>
        <taxon>Bacteroidia</taxon>
        <taxon>Bacteroidales</taxon>
        <taxon>Dysgonomonadaceae</taxon>
        <taxon>Dysgonomonas</taxon>
        <taxon>environmental samples</taxon>
    </lineage>
</organism>
<feature type="compositionally biased region" description="Acidic residues" evidence="1">
    <location>
        <begin position="254"/>
        <end position="263"/>
    </location>
</feature>
<feature type="region of interest" description="Disordered" evidence="1">
    <location>
        <begin position="1"/>
        <end position="32"/>
    </location>
</feature>
<proteinExistence type="predicted"/>
<evidence type="ECO:0000313" key="2">
    <source>
        <dbReference type="EMBL" id="SBV95866.1"/>
    </source>
</evidence>
<gene>
    <name evidence="2" type="ORF">KL86DYS2_10988</name>
</gene>
<protein>
    <submittedName>
        <fullName evidence="2">Uncharacterized protein</fullName>
    </submittedName>
</protein>
<accession>A0A212J8W3</accession>
<sequence>MQKNIMFEPDENNATSGIRNTGDKPQEAYTKPTRDGKISYIEREVDSFDFEGYEVVRREFFSKVNCPAMTLKYGSVHFNIRAIRKLDECRFVQILINTEKKRIIAKPCQEDEKDSVQWSKINKHGKVEPRKITGKVFTAQLYNDMKWNINTTTKVLGTLLTSKGEKLFVFELVNAEAYLSISAPSPDNPRHRERIPLTPSHWEGHYGQSYEENKVEIVKTFEGVPEGFVKITLPELPSKKTTENKVESNNTKEEAEDGTNETK</sequence>
<name>A0A212J8W3_9BACT</name>
<dbReference type="EMBL" id="FLUL01000001">
    <property type="protein sequence ID" value="SBV95866.1"/>
    <property type="molecule type" value="Genomic_DNA"/>
</dbReference>
<evidence type="ECO:0000256" key="1">
    <source>
        <dbReference type="SAM" id="MobiDB-lite"/>
    </source>
</evidence>
<feature type="compositionally biased region" description="Basic and acidic residues" evidence="1">
    <location>
        <begin position="237"/>
        <end position="253"/>
    </location>
</feature>
<dbReference type="RefSeq" id="WP_296947715.1">
    <property type="nucleotide sequence ID" value="NZ_LT599021.1"/>
</dbReference>
<dbReference type="AlphaFoldDB" id="A0A212J8W3"/>